<evidence type="ECO:0000313" key="4">
    <source>
        <dbReference type="RefSeq" id="XP_033532336.1"/>
    </source>
</evidence>
<evidence type="ECO:0000313" key="3">
    <source>
        <dbReference type="Proteomes" id="UP000504638"/>
    </source>
</evidence>
<dbReference type="GeneID" id="54421995"/>
<reference evidence="4" key="3">
    <citation type="submission" date="2025-04" db="UniProtKB">
        <authorList>
            <consortium name="RefSeq"/>
        </authorList>
    </citation>
    <scope>IDENTIFICATION</scope>
    <source>
        <strain evidence="4">CBS 781.70</strain>
    </source>
</reference>
<sequence length="172" mass="18405">MHTFNLVLLLGSVAVLVAGQAESYTVTFSKPTTFATANSNTLFANGVSPALPLSQFTFSAARGVNFESGQPDTKPYLTTPFSIIRPVDVYSSELLLAMTTSATFPTVNVRSSQNANKGYTFTGVQVVGYQHQKQDGIALEQIQLSSESLQVNYPMLTGTGVDQVRWDIGAAA</sequence>
<proteinExistence type="predicted"/>
<feature type="signal peptide" evidence="1">
    <location>
        <begin position="1"/>
        <end position="23"/>
    </location>
</feature>
<evidence type="ECO:0000313" key="2">
    <source>
        <dbReference type="EMBL" id="KAF1810705.1"/>
    </source>
</evidence>
<dbReference type="InterPro" id="IPR036624">
    <property type="entry name" value="Hcp1-lik_sf"/>
</dbReference>
<protein>
    <submittedName>
        <fullName evidence="2 4">Uncharacterized protein</fullName>
    </submittedName>
</protein>
<dbReference type="SUPFAM" id="SSF141452">
    <property type="entry name" value="Hcp1-like"/>
    <property type="match status" value="1"/>
</dbReference>
<dbReference type="RefSeq" id="XP_033532336.1">
    <property type="nucleotide sequence ID" value="XM_033681425.1"/>
</dbReference>
<accession>A0A6G1FXU1</accession>
<gene>
    <name evidence="2 4" type="ORF">P152DRAFT_475526</name>
</gene>
<evidence type="ECO:0000256" key="1">
    <source>
        <dbReference type="SAM" id="SignalP"/>
    </source>
</evidence>
<keyword evidence="1" id="KW-0732">Signal</keyword>
<dbReference type="Proteomes" id="UP000504638">
    <property type="component" value="Unplaced"/>
</dbReference>
<reference evidence="2 4" key="1">
    <citation type="submission" date="2020-01" db="EMBL/GenBank/DDBJ databases">
        <authorList>
            <consortium name="DOE Joint Genome Institute"/>
            <person name="Haridas S."/>
            <person name="Albert R."/>
            <person name="Binder M."/>
            <person name="Bloem J."/>
            <person name="Labutti K."/>
            <person name="Salamov A."/>
            <person name="Andreopoulos B."/>
            <person name="Baker S.E."/>
            <person name="Barry K."/>
            <person name="Bills G."/>
            <person name="Bluhm B.H."/>
            <person name="Cannon C."/>
            <person name="Castanera R."/>
            <person name="Culley D.E."/>
            <person name="Daum C."/>
            <person name="Ezra D."/>
            <person name="Gonzalez J.B."/>
            <person name="Henrissat B."/>
            <person name="Kuo A."/>
            <person name="Liang C."/>
            <person name="Lipzen A."/>
            <person name="Lutzoni F."/>
            <person name="Magnuson J."/>
            <person name="Mondo S."/>
            <person name="Nolan M."/>
            <person name="Ohm R."/>
            <person name="Pangilinan J."/>
            <person name="Park H.-J."/>
            <person name="Ramirez L."/>
            <person name="Alfaro M."/>
            <person name="Sun H."/>
            <person name="Tritt A."/>
            <person name="Yoshinaga Y."/>
            <person name="Zwiers L.-H."/>
            <person name="Turgeon B.G."/>
            <person name="Goodwin S.B."/>
            <person name="Spatafora J.W."/>
            <person name="Crous P.W."/>
            <person name="Grigoriev I.V."/>
        </authorList>
    </citation>
    <scope>NUCLEOTIDE SEQUENCE</scope>
    <source>
        <strain evidence="2 4">CBS 781.70</strain>
    </source>
</reference>
<feature type="chain" id="PRO_5044631665" evidence="1">
    <location>
        <begin position="24"/>
        <end position="172"/>
    </location>
</feature>
<keyword evidence="3" id="KW-1185">Reference proteome</keyword>
<organism evidence="2">
    <name type="scientific">Eremomyces bilateralis CBS 781.70</name>
    <dbReference type="NCBI Taxonomy" id="1392243"/>
    <lineage>
        <taxon>Eukaryota</taxon>
        <taxon>Fungi</taxon>
        <taxon>Dikarya</taxon>
        <taxon>Ascomycota</taxon>
        <taxon>Pezizomycotina</taxon>
        <taxon>Dothideomycetes</taxon>
        <taxon>Dothideomycetes incertae sedis</taxon>
        <taxon>Eremomycetales</taxon>
        <taxon>Eremomycetaceae</taxon>
        <taxon>Eremomyces</taxon>
    </lineage>
</organism>
<name>A0A6G1FXU1_9PEZI</name>
<dbReference type="Gene3D" id="2.30.110.20">
    <property type="entry name" value="Hcp1-like"/>
    <property type="match status" value="1"/>
</dbReference>
<reference evidence="4" key="2">
    <citation type="submission" date="2020-04" db="EMBL/GenBank/DDBJ databases">
        <authorList>
            <consortium name="NCBI Genome Project"/>
        </authorList>
    </citation>
    <scope>NUCLEOTIDE SEQUENCE</scope>
    <source>
        <strain evidence="4">CBS 781.70</strain>
    </source>
</reference>
<dbReference type="AlphaFoldDB" id="A0A6G1FXU1"/>
<dbReference type="EMBL" id="ML975165">
    <property type="protein sequence ID" value="KAF1810705.1"/>
    <property type="molecule type" value="Genomic_DNA"/>
</dbReference>